<evidence type="ECO:0000313" key="1">
    <source>
        <dbReference type="EMBL" id="KAK6639387.1"/>
    </source>
</evidence>
<reference evidence="1 2" key="1">
    <citation type="submission" date="2023-10" db="EMBL/GenBank/DDBJ databases">
        <title>Genomes of two closely related lineages of the louse Polyplax serrata with different host specificities.</title>
        <authorList>
            <person name="Martinu J."/>
            <person name="Tarabai H."/>
            <person name="Stefka J."/>
            <person name="Hypsa V."/>
        </authorList>
    </citation>
    <scope>NUCLEOTIDE SEQUENCE [LARGE SCALE GENOMIC DNA]</scope>
    <source>
        <strain evidence="1">HR10_N</strain>
    </source>
</reference>
<dbReference type="Proteomes" id="UP001372834">
    <property type="component" value="Unassembled WGS sequence"/>
</dbReference>
<comment type="caution">
    <text evidence="1">The sequence shown here is derived from an EMBL/GenBank/DDBJ whole genome shotgun (WGS) entry which is preliminary data.</text>
</comment>
<proteinExistence type="predicted"/>
<accession>A0AAN8PN34</accession>
<protein>
    <submittedName>
        <fullName evidence="1">Uncharacterized protein</fullName>
    </submittedName>
</protein>
<dbReference type="EMBL" id="JAWJWE010000003">
    <property type="protein sequence ID" value="KAK6639387.1"/>
    <property type="molecule type" value="Genomic_DNA"/>
</dbReference>
<name>A0AAN8PN34_POLSC</name>
<organism evidence="1 2">
    <name type="scientific">Polyplax serrata</name>
    <name type="common">Common mouse louse</name>
    <dbReference type="NCBI Taxonomy" id="468196"/>
    <lineage>
        <taxon>Eukaryota</taxon>
        <taxon>Metazoa</taxon>
        <taxon>Ecdysozoa</taxon>
        <taxon>Arthropoda</taxon>
        <taxon>Hexapoda</taxon>
        <taxon>Insecta</taxon>
        <taxon>Pterygota</taxon>
        <taxon>Neoptera</taxon>
        <taxon>Paraneoptera</taxon>
        <taxon>Psocodea</taxon>
        <taxon>Troctomorpha</taxon>
        <taxon>Phthiraptera</taxon>
        <taxon>Anoplura</taxon>
        <taxon>Polyplacidae</taxon>
        <taxon>Polyplax</taxon>
    </lineage>
</organism>
<sequence>MAERKKRKIFFLSLTVSEEDWEPTRQKLWERRQKATDIGRQKKFVDEPSITQERFVLSSFSEEE</sequence>
<evidence type="ECO:0000313" key="2">
    <source>
        <dbReference type="Proteomes" id="UP001372834"/>
    </source>
</evidence>
<gene>
    <name evidence="1" type="ORF">RUM43_007660</name>
</gene>
<dbReference type="AlphaFoldDB" id="A0AAN8PN34"/>